<dbReference type="EMBL" id="JBEUSY010000358">
    <property type="protein sequence ID" value="KAL1236930.1"/>
    <property type="molecule type" value="Genomic_DNA"/>
</dbReference>
<keyword evidence="1" id="KW-1133">Transmembrane helix</keyword>
<dbReference type="PANTHER" id="PTHR11778">
    <property type="entry name" value="SERYL-TRNA SYNTHETASE"/>
    <property type="match status" value="1"/>
</dbReference>
<keyword evidence="1" id="KW-0472">Membrane</keyword>
<dbReference type="SUPFAM" id="SSF46589">
    <property type="entry name" value="tRNA-binding arm"/>
    <property type="match status" value="1"/>
</dbReference>
<organism evidence="3 4">
    <name type="scientific">Trichinella spiralis</name>
    <name type="common">Trichina worm</name>
    <dbReference type="NCBI Taxonomy" id="6334"/>
    <lineage>
        <taxon>Eukaryota</taxon>
        <taxon>Metazoa</taxon>
        <taxon>Ecdysozoa</taxon>
        <taxon>Nematoda</taxon>
        <taxon>Enoplea</taxon>
        <taxon>Dorylaimia</taxon>
        <taxon>Trichinellida</taxon>
        <taxon>Trichinellidae</taxon>
        <taxon>Trichinella</taxon>
    </lineage>
</organism>
<feature type="transmembrane region" description="Helical" evidence="1">
    <location>
        <begin position="176"/>
        <end position="198"/>
    </location>
</feature>
<evidence type="ECO:0000313" key="4">
    <source>
        <dbReference type="Proteomes" id="UP001558632"/>
    </source>
</evidence>
<dbReference type="Proteomes" id="UP001558632">
    <property type="component" value="Unassembled WGS sequence"/>
</dbReference>
<protein>
    <submittedName>
        <fullName evidence="3">Cytoplasmic,Serine--tRNA ligase</fullName>
    </submittedName>
</protein>
<gene>
    <name evidence="3" type="ORF">TSPI_08547</name>
</gene>
<evidence type="ECO:0000256" key="1">
    <source>
        <dbReference type="SAM" id="Phobius"/>
    </source>
</evidence>
<keyword evidence="3" id="KW-0436">Ligase</keyword>
<dbReference type="InterPro" id="IPR010978">
    <property type="entry name" value="tRNA-bd_arm"/>
</dbReference>
<dbReference type="InterPro" id="IPR002317">
    <property type="entry name" value="Ser-tRNA-ligase_type_1"/>
</dbReference>
<comment type="caution">
    <text evidence="3">The sequence shown here is derived from an EMBL/GenBank/DDBJ whole genome shotgun (WGS) entry which is preliminary data.</text>
</comment>
<reference evidence="3 4" key="1">
    <citation type="submission" date="2024-07" db="EMBL/GenBank/DDBJ databases">
        <title>Enhanced genomic and transcriptomic resources for Trichinella pseudospiralis and T. spiralis underpin the discovery of pronounced molecular differences between stages and species.</title>
        <authorList>
            <person name="Pasi K.K."/>
            <person name="La Rosa G."/>
            <person name="Gomez-Morales M.A."/>
            <person name="Tosini F."/>
            <person name="Sumanam S."/>
            <person name="Young N.D."/>
            <person name="Chang B.C."/>
            <person name="Robin G.B."/>
        </authorList>
    </citation>
    <scope>NUCLEOTIDE SEQUENCE [LARGE SCALE GENOMIC DNA]</scope>
    <source>
        <strain evidence="3">ISS534</strain>
    </source>
</reference>
<keyword evidence="4" id="KW-1185">Reference proteome</keyword>
<dbReference type="InterPro" id="IPR042103">
    <property type="entry name" value="SerRS_1_N_sf"/>
</dbReference>
<evidence type="ECO:0000313" key="3">
    <source>
        <dbReference type="EMBL" id="KAL1236930.1"/>
    </source>
</evidence>
<dbReference type="InterPro" id="IPR015866">
    <property type="entry name" value="Ser-tRNA-synth_1_N"/>
</dbReference>
<feature type="domain" description="Serine-tRNA synthetase type1 N-terminal" evidence="2">
    <location>
        <begin position="21"/>
        <end position="96"/>
    </location>
</feature>
<accession>A0ABR3KI98</accession>
<proteinExistence type="predicted"/>
<dbReference type="GO" id="GO:0016874">
    <property type="term" value="F:ligase activity"/>
    <property type="evidence" value="ECO:0007669"/>
    <property type="project" value="UniProtKB-KW"/>
</dbReference>
<keyword evidence="1" id="KW-0812">Transmembrane</keyword>
<dbReference type="Gene3D" id="1.10.287.40">
    <property type="entry name" value="Serine-tRNA synthetase, tRNA binding domain"/>
    <property type="match status" value="1"/>
</dbReference>
<evidence type="ECO:0000259" key="2">
    <source>
        <dbReference type="Pfam" id="PF02403"/>
    </source>
</evidence>
<sequence>MVLINCFYCLALGINCFVVNNVRVSQQKRFQSVDLVDQVVETDQEWRRSRYLSDEWNRLKNLCSKEIGEKIKRKEPVDGNSTLPDSLTDKLQKLTVDQIRALSVSQIKQLRLLIDHEMEKSYKLVENLEAVRFKALSQIGNLVHNSVPVSENEDDNEIVRTWGELEVRKKYSQWTWASWLTVMTVKEVVLSLVAVAIFSKVRWYFWSKL</sequence>
<name>A0ABR3KI98_TRISP</name>
<dbReference type="Pfam" id="PF02403">
    <property type="entry name" value="Seryl_tRNA_N"/>
    <property type="match status" value="1"/>
</dbReference>